<dbReference type="RefSeq" id="WP_380969083.1">
    <property type="nucleotide sequence ID" value="NZ_JBHTCO010000041.1"/>
</dbReference>
<comment type="caution">
    <text evidence="1">The sequence shown here is derived from an EMBL/GenBank/DDBJ whole genome shotgun (WGS) entry which is preliminary data.</text>
</comment>
<protein>
    <submittedName>
        <fullName evidence="1">M20/M25/M40 family metallo-hydrolase</fullName>
    </submittedName>
</protein>
<dbReference type="SUPFAM" id="SSF53187">
    <property type="entry name" value="Zn-dependent exopeptidases"/>
    <property type="match status" value="1"/>
</dbReference>
<dbReference type="Proteomes" id="UP001596505">
    <property type="component" value="Unassembled WGS sequence"/>
</dbReference>
<dbReference type="Pfam" id="PF01546">
    <property type="entry name" value="Peptidase_M20"/>
    <property type="match status" value="1"/>
</dbReference>
<dbReference type="InterPro" id="IPR002933">
    <property type="entry name" value="Peptidase_M20"/>
</dbReference>
<dbReference type="PIRSF" id="PIRSF010386">
    <property type="entry name" value="RocB"/>
    <property type="match status" value="1"/>
</dbReference>
<proteinExistence type="predicted"/>
<evidence type="ECO:0000313" key="1">
    <source>
        <dbReference type="EMBL" id="MFC7395017.1"/>
    </source>
</evidence>
<dbReference type="EMBL" id="JBHTCO010000041">
    <property type="protein sequence ID" value="MFC7395017.1"/>
    <property type="molecule type" value="Genomic_DNA"/>
</dbReference>
<accession>A0ABW2Q1Y3</accession>
<organism evidence="1 2">
    <name type="scientific">Scopulibacillus cellulosilyticus</name>
    <dbReference type="NCBI Taxonomy" id="2665665"/>
    <lineage>
        <taxon>Bacteria</taxon>
        <taxon>Bacillati</taxon>
        <taxon>Bacillota</taxon>
        <taxon>Bacilli</taxon>
        <taxon>Bacillales</taxon>
        <taxon>Sporolactobacillaceae</taxon>
        <taxon>Scopulibacillus</taxon>
    </lineage>
</organism>
<evidence type="ECO:0000313" key="2">
    <source>
        <dbReference type="Proteomes" id="UP001596505"/>
    </source>
</evidence>
<name>A0ABW2Q1Y3_9BACL</name>
<reference evidence="2" key="1">
    <citation type="journal article" date="2019" name="Int. J. Syst. Evol. Microbiol.">
        <title>The Global Catalogue of Microorganisms (GCM) 10K type strain sequencing project: providing services to taxonomists for standard genome sequencing and annotation.</title>
        <authorList>
            <consortium name="The Broad Institute Genomics Platform"/>
            <consortium name="The Broad Institute Genome Sequencing Center for Infectious Disease"/>
            <person name="Wu L."/>
            <person name="Ma J."/>
        </authorList>
    </citation>
    <scope>NUCLEOTIDE SEQUENCE [LARGE SCALE GENOMIC DNA]</scope>
    <source>
        <strain evidence="2">CGMCC 1.16305</strain>
    </source>
</reference>
<dbReference type="InterPro" id="IPR012166">
    <property type="entry name" value="Uncharacterised_RocB"/>
</dbReference>
<dbReference type="InterPro" id="IPR050072">
    <property type="entry name" value="Peptidase_M20A"/>
</dbReference>
<gene>
    <name evidence="1" type="ORF">ACFQRG_19070</name>
</gene>
<keyword evidence="2" id="KW-1185">Reference proteome</keyword>
<sequence length="564" mass="65339">MYHFLQTKSLSEQIEFMTKQLVQIPSVTGTEGESKKADQIKQWIASFPYFQRHPEHLWEQVIPDSKYRKKNIFAFVKGGLSAPATMIYHSHFDTVGVKDFGSIEDKAFNPDALMAYFKEYEADPEVKAEAQSGDWMFGRGALDMQSGDAVHLANLLYFSEHHDEMQGNLLVMFNPDEESEHKGVIAAISELKRLQIEEGLEFIAAINSDFVSPLFENDKTHYLYTGAAGKLLPSFYIYGRESHVGETLKGIDSTLIASKINWQINNNMDLIEDIEGEVVNPPSCLYQRDEKDIYNVQTPFKTYMYFNYFLYEESLAGVINKLKRLTIDACTAVEEKLKENYDRYAKKTGQITSQLSWHIEVNTLQEYISLLKDRGIDVDHVIRQTVQDHKGMELRELSFKIVDALQQKDSEKKPRVILFYSPPYLPNNYLRDHKLRDHMILNAMKQVVEESGEQDSFAIKRFFPFLSDSSYLSLHETNEGLEALIENFSLWNECYSIPVKDIRSLSIPAINMGVYGKDAHKWTERVYKPYSFNTLPMLIRRLTEILLTQDTSVRKSKEYFEYKK</sequence>
<dbReference type="Gene3D" id="3.40.630.10">
    <property type="entry name" value="Zn peptidases"/>
    <property type="match status" value="1"/>
</dbReference>
<dbReference type="PANTHER" id="PTHR43808:SF27">
    <property type="entry name" value="PROTEIN ROCB"/>
    <property type="match status" value="1"/>
</dbReference>
<dbReference type="PANTHER" id="PTHR43808">
    <property type="entry name" value="ACETYLORNITHINE DEACETYLASE"/>
    <property type="match status" value="1"/>
</dbReference>